<dbReference type="InterPro" id="IPR002187">
    <property type="entry name" value="N-reg_PII"/>
</dbReference>
<accession>A0ABW2KS59</accession>
<dbReference type="Proteomes" id="UP001596456">
    <property type="component" value="Unassembled WGS sequence"/>
</dbReference>
<protein>
    <recommendedName>
        <fullName evidence="1">Nitrogen regulatory protein P-II</fullName>
    </recommendedName>
</protein>
<name>A0ABW2KS59_9PROT</name>
<dbReference type="SUPFAM" id="SSF54913">
    <property type="entry name" value="GlnB-like"/>
    <property type="match status" value="1"/>
</dbReference>
<evidence type="ECO:0000313" key="3">
    <source>
        <dbReference type="Proteomes" id="UP001596456"/>
    </source>
</evidence>
<evidence type="ECO:0000313" key="2">
    <source>
        <dbReference type="EMBL" id="MFC7332126.1"/>
    </source>
</evidence>
<dbReference type="EMBL" id="JBHTCM010000004">
    <property type="protein sequence ID" value="MFC7332126.1"/>
    <property type="molecule type" value="Genomic_DNA"/>
</dbReference>
<dbReference type="Pfam" id="PF00543">
    <property type="entry name" value="P-II"/>
    <property type="match status" value="1"/>
</dbReference>
<dbReference type="Gene3D" id="3.30.70.120">
    <property type="match status" value="1"/>
</dbReference>
<evidence type="ECO:0000256" key="1">
    <source>
        <dbReference type="ARBA" id="ARBA00015681"/>
    </source>
</evidence>
<dbReference type="InterPro" id="IPR011322">
    <property type="entry name" value="N-reg_PII-like_a/b"/>
</dbReference>
<reference evidence="3" key="1">
    <citation type="journal article" date="2019" name="Int. J. Syst. Evol. Microbiol.">
        <title>The Global Catalogue of Microorganisms (GCM) 10K type strain sequencing project: providing services to taxonomists for standard genome sequencing and annotation.</title>
        <authorList>
            <consortium name="The Broad Institute Genomics Platform"/>
            <consortium name="The Broad Institute Genome Sequencing Center for Infectious Disease"/>
            <person name="Wu L."/>
            <person name="Ma J."/>
        </authorList>
    </citation>
    <scope>NUCLEOTIDE SEQUENCE [LARGE SCALE GENOMIC DNA]</scope>
    <source>
        <strain evidence="3">CGMCC 1.16275</strain>
    </source>
</reference>
<gene>
    <name evidence="2" type="ORF">ACFQPS_03050</name>
</gene>
<sequence length="102" mass="11437">METYRRKRVEIVVERARAPAILGRIRELGATGYTLIPDVSGQGRRGMMGGGEVFDTYRTVMILVIAQEDLARTLLAEVHALLENYTGIVYLSDVEVVRADHF</sequence>
<proteinExistence type="predicted"/>
<organism evidence="2 3">
    <name type="scientific">Rhodocista pekingensis</name>
    <dbReference type="NCBI Taxonomy" id="201185"/>
    <lineage>
        <taxon>Bacteria</taxon>
        <taxon>Pseudomonadati</taxon>
        <taxon>Pseudomonadota</taxon>
        <taxon>Alphaproteobacteria</taxon>
        <taxon>Rhodospirillales</taxon>
        <taxon>Azospirillaceae</taxon>
        <taxon>Rhodocista</taxon>
    </lineage>
</organism>
<keyword evidence="3" id="KW-1185">Reference proteome</keyword>
<comment type="caution">
    <text evidence="2">The sequence shown here is derived from an EMBL/GenBank/DDBJ whole genome shotgun (WGS) entry which is preliminary data.</text>
</comment>
<dbReference type="RefSeq" id="WP_377356338.1">
    <property type="nucleotide sequence ID" value="NZ_JBHTCM010000004.1"/>
</dbReference>
<dbReference type="InterPro" id="IPR015867">
    <property type="entry name" value="N-reg_PII/ATP_PRibTrfase_C"/>
</dbReference>